<gene>
    <name evidence="1" type="ORF">T459_14360</name>
</gene>
<name>A0A2G2ZHD7_CAPAN</name>
<evidence type="ECO:0000313" key="2">
    <source>
        <dbReference type="Proteomes" id="UP000222542"/>
    </source>
</evidence>
<dbReference type="EMBL" id="AYRZ02000005">
    <property type="protein sequence ID" value="PHT81345.1"/>
    <property type="molecule type" value="Genomic_DNA"/>
</dbReference>
<comment type="caution">
    <text evidence="1">The sequence shown here is derived from an EMBL/GenBank/DDBJ whole genome shotgun (WGS) entry which is preliminary data.</text>
</comment>
<accession>A0A2G2ZHD7</accession>
<reference evidence="1 2" key="1">
    <citation type="journal article" date="2014" name="Nat. Genet.">
        <title>Genome sequence of the hot pepper provides insights into the evolution of pungency in Capsicum species.</title>
        <authorList>
            <person name="Kim S."/>
            <person name="Park M."/>
            <person name="Yeom S.I."/>
            <person name="Kim Y.M."/>
            <person name="Lee J.M."/>
            <person name="Lee H.A."/>
            <person name="Seo E."/>
            <person name="Choi J."/>
            <person name="Cheong K."/>
            <person name="Kim K.T."/>
            <person name="Jung K."/>
            <person name="Lee G.W."/>
            <person name="Oh S.K."/>
            <person name="Bae C."/>
            <person name="Kim S.B."/>
            <person name="Lee H.Y."/>
            <person name="Kim S.Y."/>
            <person name="Kim M.S."/>
            <person name="Kang B.C."/>
            <person name="Jo Y.D."/>
            <person name="Yang H.B."/>
            <person name="Jeong H.J."/>
            <person name="Kang W.H."/>
            <person name="Kwon J.K."/>
            <person name="Shin C."/>
            <person name="Lim J.Y."/>
            <person name="Park J.H."/>
            <person name="Huh J.H."/>
            <person name="Kim J.S."/>
            <person name="Kim B.D."/>
            <person name="Cohen O."/>
            <person name="Paran I."/>
            <person name="Suh M.C."/>
            <person name="Lee S.B."/>
            <person name="Kim Y.K."/>
            <person name="Shin Y."/>
            <person name="Noh S.J."/>
            <person name="Park J."/>
            <person name="Seo Y.S."/>
            <person name="Kwon S.Y."/>
            <person name="Kim H.A."/>
            <person name="Park J.M."/>
            <person name="Kim H.J."/>
            <person name="Choi S.B."/>
            <person name="Bosland P.W."/>
            <person name="Reeves G."/>
            <person name="Jo S.H."/>
            <person name="Lee B.W."/>
            <person name="Cho H.T."/>
            <person name="Choi H.S."/>
            <person name="Lee M.S."/>
            <person name="Yu Y."/>
            <person name="Do Choi Y."/>
            <person name="Park B.S."/>
            <person name="van Deynze A."/>
            <person name="Ashrafi H."/>
            <person name="Hill T."/>
            <person name="Kim W.T."/>
            <person name="Pai H.S."/>
            <person name="Ahn H.K."/>
            <person name="Yeam I."/>
            <person name="Giovannoni J.J."/>
            <person name="Rose J.K."/>
            <person name="Sorensen I."/>
            <person name="Lee S.J."/>
            <person name="Kim R.W."/>
            <person name="Choi I.Y."/>
            <person name="Choi B.S."/>
            <person name="Lim J.S."/>
            <person name="Lee Y.H."/>
            <person name="Choi D."/>
        </authorList>
    </citation>
    <scope>NUCLEOTIDE SEQUENCE [LARGE SCALE GENOMIC DNA]</scope>
    <source>
        <strain evidence="2">cv. CM334</strain>
    </source>
</reference>
<keyword evidence="2" id="KW-1185">Reference proteome</keyword>
<organism evidence="1 2">
    <name type="scientific">Capsicum annuum</name>
    <name type="common">Capsicum pepper</name>
    <dbReference type="NCBI Taxonomy" id="4072"/>
    <lineage>
        <taxon>Eukaryota</taxon>
        <taxon>Viridiplantae</taxon>
        <taxon>Streptophyta</taxon>
        <taxon>Embryophyta</taxon>
        <taxon>Tracheophyta</taxon>
        <taxon>Spermatophyta</taxon>
        <taxon>Magnoliopsida</taxon>
        <taxon>eudicotyledons</taxon>
        <taxon>Gunneridae</taxon>
        <taxon>Pentapetalae</taxon>
        <taxon>asterids</taxon>
        <taxon>lamiids</taxon>
        <taxon>Solanales</taxon>
        <taxon>Solanaceae</taxon>
        <taxon>Solanoideae</taxon>
        <taxon>Capsiceae</taxon>
        <taxon>Capsicum</taxon>
    </lineage>
</organism>
<sequence>MKYVKGLTLMNGGKDLNALVQTKACDVKSNRIVDINIRIKEKGVKIEVIIDTAVVLNQEMGNNMVSLPMFQNGSQIIQAYYNKKGEDQAYGEHFTIYCYGPKKGVGQLPNRGGKADTVVAKSLNKEFRPKIKEQMQYCVNHPEEINKLAKVKAQVSE</sequence>
<dbReference type="PANTHER" id="PTHR21136">
    <property type="entry name" value="SNARE PROTEINS"/>
    <property type="match status" value="1"/>
</dbReference>
<reference evidence="1 2" key="2">
    <citation type="journal article" date="2017" name="Genome Biol.">
        <title>New reference genome sequences of hot pepper reveal the massive evolution of plant disease-resistance genes by retroduplication.</title>
        <authorList>
            <person name="Kim S."/>
            <person name="Park J."/>
            <person name="Yeom S.I."/>
            <person name="Kim Y.M."/>
            <person name="Seo E."/>
            <person name="Kim K.T."/>
            <person name="Kim M.S."/>
            <person name="Lee J.M."/>
            <person name="Cheong K."/>
            <person name="Shin H.S."/>
            <person name="Kim S.B."/>
            <person name="Han K."/>
            <person name="Lee J."/>
            <person name="Park M."/>
            <person name="Lee H.A."/>
            <person name="Lee H.Y."/>
            <person name="Lee Y."/>
            <person name="Oh S."/>
            <person name="Lee J.H."/>
            <person name="Choi E."/>
            <person name="Choi E."/>
            <person name="Lee S.E."/>
            <person name="Jeon J."/>
            <person name="Kim H."/>
            <person name="Choi G."/>
            <person name="Song H."/>
            <person name="Lee J."/>
            <person name="Lee S.C."/>
            <person name="Kwon J.K."/>
            <person name="Lee H.Y."/>
            <person name="Koo N."/>
            <person name="Hong Y."/>
            <person name="Kim R.W."/>
            <person name="Kang W.H."/>
            <person name="Huh J.H."/>
            <person name="Kang B.C."/>
            <person name="Yang T.J."/>
            <person name="Lee Y.H."/>
            <person name="Bennetzen J.L."/>
            <person name="Choi D."/>
        </authorList>
    </citation>
    <scope>NUCLEOTIDE SEQUENCE [LARGE SCALE GENOMIC DNA]</scope>
    <source>
        <strain evidence="2">cv. CM334</strain>
    </source>
</reference>
<evidence type="ECO:0000313" key="1">
    <source>
        <dbReference type="EMBL" id="PHT81345.1"/>
    </source>
</evidence>
<dbReference type="STRING" id="4072.A0A2G2ZHD7"/>
<protein>
    <submittedName>
        <fullName evidence="1">Uncharacterized protein</fullName>
    </submittedName>
</protein>
<dbReference type="Proteomes" id="UP000222542">
    <property type="component" value="Unassembled WGS sequence"/>
</dbReference>
<dbReference type="InterPro" id="IPR051097">
    <property type="entry name" value="Synaptobrevin-like_transport"/>
</dbReference>
<dbReference type="PANTHER" id="PTHR21136:SF72">
    <property type="entry name" value="VESICLE-ASSOCIATED MEMBRANE PROTEIN 724"/>
    <property type="match status" value="1"/>
</dbReference>
<dbReference type="Gramene" id="PHT81345">
    <property type="protein sequence ID" value="PHT81345"/>
    <property type="gene ID" value="T459_14360"/>
</dbReference>
<dbReference type="Gene3D" id="3.30.450.50">
    <property type="entry name" value="Longin domain"/>
    <property type="match status" value="1"/>
</dbReference>
<dbReference type="AlphaFoldDB" id="A0A2G2ZHD7"/>
<proteinExistence type="predicted"/>